<dbReference type="Gene3D" id="2.40.10.120">
    <property type="match status" value="1"/>
</dbReference>
<evidence type="ECO:0000313" key="2">
    <source>
        <dbReference type="Proteomes" id="UP000199350"/>
    </source>
</evidence>
<dbReference type="PROSITE" id="PS00672">
    <property type="entry name" value="V8_HIS"/>
    <property type="match status" value="1"/>
</dbReference>
<dbReference type="RefSeq" id="WP_092148373.1">
    <property type="nucleotide sequence ID" value="NZ_LT629700.1"/>
</dbReference>
<dbReference type="Proteomes" id="UP000199350">
    <property type="component" value="Chromosome I"/>
</dbReference>
<dbReference type="OrthoDB" id="4423927at2"/>
<gene>
    <name evidence="1" type="ORF">SAMN04488535_0522</name>
</gene>
<accession>A0A1G9MC87</accession>
<dbReference type="InterPro" id="IPR009003">
    <property type="entry name" value="Peptidase_S1_PA"/>
</dbReference>
<keyword evidence="2" id="KW-1185">Reference proteome</keyword>
<reference evidence="2" key="1">
    <citation type="submission" date="2016-10" db="EMBL/GenBank/DDBJ databases">
        <authorList>
            <person name="Varghese N."/>
            <person name="Submissions S."/>
        </authorList>
    </citation>
    <scope>NUCLEOTIDE SEQUENCE [LARGE SCALE GENOMIC DNA]</scope>
    <source>
        <strain evidence="2">DSM 20632</strain>
    </source>
</reference>
<dbReference type="Pfam" id="PF13365">
    <property type="entry name" value="Trypsin_2"/>
    <property type="match status" value="1"/>
</dbReference>
<dbReference type="SUPFAM" id="SSF50494">
    <property type="entry name" value="Trypsin-like serine proteases"/>
    <property type="match status" value="1"/>
</dbReference>
<dbReference type="AlphaFoldDB" id="A0A1G9MC87"/>
<dbReference type="EMBL" id="LT629700">
    <property type="protein sequence ID" value="SDL71295.1"/>
    <property type="molecule type" value="Genomic_DNA"/>
</dbReference>
<evidence type="ECO:0000313" key="1">
    <source>
        <dbReference type="EMBL" id="SDL71295.1"/>
    </source>
</evidence>
<protein>
    <submittedName>
        <fullName evidence="1">Trypsin-like peptidase domain-containing protein</fullName>
    </submittedName>
</protein>
<sequence length="189" mass="20321">MRPDFIARLSHPSGYCSGVLVNPTTVLTCAHFFRDVDRLVNVDVAGTRRRVKDVEVVSGTDIAIADVARVRIPEGADFPTLGRAPQRFSATATFGYGGKLRHPAARDGYFLTALPFAFSRNLRTRVQPAGAIFNVTPAVKGDSGGPVMAHGEVFAVQSLILDPFGVNLGLATVSLFDERVHAAVDKRTN</sequence>
<dbReference type="InterPro" id="IPR028301">
    <property type="entry name" value="V8_his_AS"/>
</dbReference>
<organism evidence="1 2">
    <name type="scientific">Corynebacterium mycetoides</name>
    <dbReference type="NCBI Taxonomy" id="38302"/>
    <lineage>
        <taxon>Bacteria</taxon>
        <taxon>Bacillati</taxon>
        <taxon>Actinomycetota</taxon>
        <taxon>Actinomycetes</taxon>
        <taxon>Mycobacteriales</taxon>
        <taxon>Corynebacteriaceae</taxon>
        <taxon>Corynebacterium</taxon>
    </lineage>
</organism>
<dbReference type="STRING" id="38302.SAMN04488535_0522"/>
<name>A0A1G9MC87_9CORY</name>
<proteinExistence type="predicted"/>